<sequence>MEGSMYSITISDRCILKNAESRENNDRELGSLPLPAKIVSFFAHLRLTIDHRSSITRRVHSIEGSDHHQMALAEVIQEGA</sequence>
<organism evidence="1 2">
    <name type="scientific">Amanita muscaria (strain Koide BX008)</name>
    <dbReference type="NCBI Taxonomy" id="946122"/>
    <lineage>
        <taxon>Eukaryota</taxon>
        <taxon>Fungi</taxon>
        <taxon>Dikarya</taxon>
        <taxon>Basidiomycota</taxon>
        <taxon>Agaricomycotina</taxon>
        <taxon>Agaricomycetes</taxon>
        <taxon>Agaricomycetidae</taxon>
        <taxon>Agaricales</taxon>
        <taxon>Pluteineae</taxon>
        <taxon>Amanitaceae</taxon>
        <taxon>Amanita</taxon>
    </lineage>
</organism>
<evidence type="ECO:0000313" key="2">
    <source>
        <dbReference type="Proteomes" id="UP000054549"/>
    </source>
</evidence>
<gene>
    <name evidence="1" type="ORF">M378DRAFT_162718</name>
</gene>
<dbReference type="HOGENOM" id="CLU_2589220_0_0_1"/>
<name>A0A0C2X7X4_AMAMK</name>
<protein>
    <submittedName>
        <fullName evidence="1">Uncharacterized protein</fullName>
    </submittedName>
</protein>
<dbReference type="AlphaFoldDB" id="A0A0C2X7X4"/>
<dbReference type="Proteomes" id="UP000054549">
    <property type="component" value="Unassembled WGS sequence"/>
</dbReference>
<evidence type="ECO:0000313" key="1">
    <source>
        <dbReference type="EMBL" id="KIL64868.1"/>
    </source>
</evidence>
<dbReference type="EMBL" id="KN818246">
    <property type="protein sequence ID" value="KIL64868.1"/>
    <property type="molecule type" value="Genomic_DNA"/>
</dbReference>
<proteinExistence type="predicted"/>
<keyword evidence="2" id="KW-1185">Reference proteome</keyword>
<accession>A0A0C2X7X4</accession>
<dbReference type="InParanoid" id="A0A0C2X7X4"/>
<reference evidence="1 2" key="1">
    <citation type="submission" date="2014-04" db="EMBL/GenBank/DDBJ databases">
        <title>Evolutionary Origins and Diversification of the Mycorrhizal Mutualists.</title>
        <authorList>
            <consortium name="DOE Joint Genome Institute"/>
            <consortium name="Mycorrhizal Genomics Consortium"/>
            <person name="Kohler A."/>
            <person name="Kuo A."/>
            <person name="Nagy L.G."/>
            <person name="Floudas D."/>
            <person name="Copeland A."/>
            <person name="Barry K.W."/>
            <person name="Cichocki N."/>
            <person name="Veneault-Fourrey C."/>
            <person name="LaButti K."/>
            <person name="Lindquist E.A."/>
            <person name="Lipzen A."/>
            <person name="Lundell T."/>
            <person name="Morin E."/>
            <person name="Murat C."/>
            <person name="Riley R."/>
            <person name="Ohm R."/>
            <person name="Sun H."/>
            <person name="Tunlid A."/>
            <person name="Henrissat B."/>
            <person name="Grigoriev I.V."/>
            <person name="Hibbett D.S."/>
            <person name="Martin F."/>
        </authorList>
    </citation>
    <scope>NUCLEOTIDE SEQUENCE [LARGE SCALE GENOMIC DNA]</scope>
    <source>
        <strain evidence="1 2">Koide BX008</strain>
    </source>
</reference>